<reference evidence="1 2" key="1">
    <citation type="submission" date="2018-09" db="EMBL/GenBank/DDBJ databases">
        <title>Genomic investigation of the strawberry pathogen Phytophthora fragariae indicates pathogenicity is determined by transcriptional variation in three key races.</title>
        <authorList>
            <person name="Adams T.M."/>
            <person name="Armitage A.D."/>
            <person name="Sobczyk M.K."/>
            <person name="Bates H.J."/>
            <person name="Dunwell J.M."/>
            <person name="Nellist C.F."/>
            <person name="Harrison R.J."/>
        </authorList>
    </citation>
    <scope>NUCLEOTIDE SEQUENCE [LARGE SCALE GENOMIC DNA]</scope>
    <source>
        <strain evidence="1 2">SCRP249</strain>
    </source>
</reference>
<evidence type="ECO:0000313" key="2">
    <source>
        <dbReference type="Proteomes" id="UP000429607"/>
    </source>
</evidence>
<organism evidence="1 2">
    <name type="scientific">Phytophthora rubi</name>
    <dbReference type="NCBI Taxonomy" id="129364"/>
    <lineage>
        <taxon>Eukaryota</taxon>
        <taxon>Sar</taxon>
        <taxon>Stramenopiles</taxon>
        <taxon>Oomycota</taxon>
        <taxon>Peronosporomycetes</taxon>
        <taxon>Peronosporales</taxon>
        <taxon>Peronosporaceae</taxon>
        <taxon>Phytophthora</taxon>
    </lineage>
</organism>
<protein>
    <submittedName>
        <fullName evidence="1">Uncharacterized protein</fullName>
    </submittedName>
</protein>
<name>A0A6A3GGV8_9STRA</name>
<dbReference type="AlphaFoldDB" id="A0A6A3GGV8"/>
<evidence type="ECO:0000313" key="1">
    <source>
        <dbReference type="EMBL" id="KAE8956769.1"/>
    </source>
</evidence>
<accession>A0A6A3GGV8</accession>
<sequence length="102" mass="10620">MALATAWPSQRPSAVCVAVQSPGPAIAHLVTSWWSLTSAIVPAPSSRFYHAISSMNDSPLASAWVGGRDDDQSPRDFGKPSRAVAVRPLLCGLGSGVRCGVC</sequence>
<dbReference type="Proteomes" id="UP000429607">
    <property type="component" value="Unassembled WGS sequence"/>
</dbReference>
<feature type="non-terminal residue" evidence="1">
    <location>
        <position position="102"/>
    </location>
</feature>
<comment type="caution">
    <text evidence="1">The sequence shown here is derived from an EMBL/GenBank/DDBJ whole genome shotgun (WGS) entry which is preliminary data.</text>
</comment>
<proteinExistence type="predicted"/>
<gene>
    <name evidence="1" type="ORF">PR001_g31615</name>
</gene>
<dbReference type="EMBL" id="QXFV01008400">
    <property type="protein sequence ID" value="KAE8956769.1"/>
    <property type="molecule type" value="Genomic_DNA"/>
</dbReference>